<name>A0A0L6TYS5_9FIRM</name>
<sequence length="568" mass="64754">MWTISGDYDENMDSGEKSFISENVALYHAVTAGGRRKFITWTSVKKYVISRHRVGFDKNILLGLIAMASDLIVEEKIIAERPGVYDIRKKAYDDILSNYYKLHTDNLLEKTRHAMILEKIGKSPLVDVETRKLLNDLLGLQKSEDTIEMLRGIEDIYMKYFPLFAQADGSEGDAVRGDKNANRGDFSDFMLEEMFEDPEESDIEASIEDIASALLGDAQGDTAYNKNETSQQILRVQEEDLEKIYEKVAYYYGNSFLPLNEVKQLQNRVCQGAHGSCRIHMTDGVIRSESKNEFQEKYVKRHQTKNIDAFRANYKVFKRNINKLKDSMARTLVQEEIADRIPSDAGKIVANKLWRVNRSSNNKVFVKTIDNDKGSFVVDILMDSSGSQRRNQSKVAIQAYILAQALTLVGIPNRVLGFSSFLDYTVIKRFRDYQSPLSANDNIFEYFCSGNNRDGLAIKATCQDLLKRREDNKILIVLSDGRPNDIKVGKGQVKDLHAAYRGRVAIEDTAREVRTARQQGILVLGVFTGKEQDLMAEQLIYGKDFAYIKDISRFSEMVIKYLKQIILN</sequence>
<dbReference type="Proteomes" id="UP000036873">
    <property type="component" value="Unassembled WGS sequence"/>
</dbReference>
<proteinExistence type="predicted"/>
<dbReference type="Gene3D" id="3.40.50.410">
    <property type="entry name" value="von Willebrand factor, type A domain"/>
    <property type="match status" value="1"/>
</dbReference>
<evidence type="ECO:0000259" key="1">
    <source>
        <dbReference type="SMART" id="SM00327"/>
    </source>
</evidence>
<dbReference type="STRING" id="52689.AKG39_16015"/>
<keyword evidence="3" id="KW-1185">Reference proteome</keyword>
<protein>
    <submittedName>
        <fullName evidence="2">Nitric oxide reductase activation-like protein</fullName>
    </submittedName>
</protein>
<reference evidence="3" key="1">
    <citation type="submission" date="2015-07" db="EMBL/GenBank/DDBJ databases">
        <title>Draft genome sequence of Acetobacterium bakii DSM 8293, a potential psychrophilic chemical producer through syngas fermentation.</title>
        <authorList>
            <person name="Song Y."/>
            <person name="Hwang S."/>
            <person name="Cho B.-K."/>
        </authorList>
    </citation>
    <scope>NUCLEOTIDE SEQUENCE [LARGE SCALE GENOMIC DNA]</scope>
    <source>
        <strain evidence="3">DSM 8239</strain>
    </source>
</reference>
<dbReference type="EMBL" id="LGYO01000045">
    <property type="protein sequence ID" value="KNZ40725.1"/>
    <property type="molecule type" value="Genomic_DNA"/>
</dbReference>
<comment type="caution">
    <text evidence="2">The sequence shown here is derived from an EMBL/GenBank/DDBJ whole genome shotgun (WGS) entry which is preliminary data.</text>
</comment>
<feature type="domain" description="VWFA" evidence="1">
    <location>
        <begin position="377"/>
        <end position="562"/>
    </location>
</feature>
<dbReference type="Pfam" id="PF00092">
    <property type="entry name" value="VWA"/>
    <property type="match status" value="1"/>
</dbReference>
<gene>
    <name evidence="2" type="ORF">AKG39_16015</name>
</gene>
<evidence type="ECO:0000313" key="3">
    <source>
        <dbReference type="Proteomes" id="UP000036873"/>
    </source>
</evidence>
<dbReference type="PANTHER" id="PTHR41248:SF1">
    <property type="entry name" value="NORD PROTEIN"/>
    <property type="match status" value="1"/>
</dbReference>
<dbReference type="PANTHER" id="PTHR41248">
    <property type="entry name" value="NORD PROTEIN"/>
    <property type="match status" value="1"/>
</dbReference>
<dbReference type="SUPFAM" id="SSF53300">
    <property type="entry name" value="vWA-like"/>
    <property type="match status" value="1"/>
</dbReference>
<dbReference type="InterPro" id="IPR002035">
    <property type="entry name" value="VWF_A"/>
</dbReference>
<dbReference type="PATRIC" id="fig|52689.4.peg.2734"/>
<evidence type="ECO:0000313" key="2">
    <source>
        <dbReference type="EMBL" id="KNZ40725.1"/>
    </source>
</evidence>
<organism evidence="2 3">
    <name type="scientific">Acetobacterium bakii</name>
    <dbReference type="NCBI Taxonomy" id="52689"/>
    <lineage>
        <taxon>Bacteria</taxon>
        <taxon>Bacillati</taxon>
        <taxon>Bacillota</taxon>
        <taxon>Clostridia</taxon>
        <taxon>Eubacteriales</taxon>
        <taxon>Eubacteriaceae</taxon>
        <taxon>Acetobacterium</taxon>
    </lineage>
</organism>
<dbReference type="InterPro" id="IPR036465">
    <property type="entry name" value="vWFA_dom_sf"/>
</dbReference>
<dbReference type="InterPro" id="IPR051928">
    <property type="entry name" value="NorD/CobT"/>
</dbReference>
<dbReference type="SMART" id="SM00327">
    <property type="entry name" value="VWA"/>
    <property type="match status" value="1"/>
</dbReference>
<dbReference type="AlphaFoldDB" id="A0A0L6TYS5"/>
<accession>A0A0L6TYS5</accession>